<dbReference type="RefSeq" id="WP_267535946.1">
    <property type="nucleotide sequence ID" value="NZ_JAPNKA010000001.1"/>
</dbReference>
<gene>
    <name evidence="1" type="ORF">OV287_21680</name>
</gene>
<accession>A0ABT4A647</accession>
<evidence type="ECO:0000313" key="2">
    <source>
        <dbReference type="Proteomes" id="UP001207654"/>
    </source>
</evidence>
<sequence>MQATSPVPEWDRQKVRSAQEEDVMIDATGKVRWALRRQTAFHLVR</sequence>
<keyword evidence="2" id="KW-1185">Reference proteome</keyword>
<comment type="caution">
    <text evidence="1">The sequence shown here is derived from an EMBL/GenBank/DDBJ whole genome shotgun (WGS) entry which is preliminary data.</text>
</comment>
<organism evidence="1 2">
    <name type="scientific">Archangium lansingense</name>
    <dbReference type="NCBI Taxonomy" id="2995310"/>
    <lineage>
        <taxon>Bacteria</taxon>
        <taxon>Pseudomonadati</taxon>
        <taxon>Myxococcota</taxon>
        <taxon>Myxococcia</taxon>
        <taxon>Myxococcales</taxon>
        <taxon>Cystobacterineae</taxon>
        <taxon>Archangiaceae</taxon>
        <taxon>Archangium</taxon>
    </lineage>
</organism>
<reference evidence="1 2" key="1">
    <citation type="submission" date="2022-11" db="EMBL/GenBank/DDBJ databases">
        <title>Minimal conservation of predation-associated metabolite biosynthetic gene clusters underscores biosynthetic potential of Myxococcota including descriptions for ten novel species: Archangium lansinium sp. nov., Myxococcus landrumus sp. nov., Nannocystis bai.</title>
        <authorList>
            <person name="Ahearne A."/>
            <person name="Stevens C."/>
            <person name="Phillips K."/>
        </authorList>
    </citation>
    <scope>NUCLEOTIDE SEQUENCE [LARGE SCALE GENOMIC DNA]</scope>
    <source>
        <strain evidence="1 2">MIWBW</strain>
    </source>
</reference>
<dbReference type="EMBL" id="JAPNKA010000001">
    <property type="protein sequence ID" value="MCY1077095.1"/>
    <property type="molecule type" value="Genomic_DNA"/>
</dbReference>
<name>A0ABT4A647_9BACT</name>
<proteinExistence type="predicted"/>
<dbReference type="Proteomes" id="UP001207654">
    <property type="component" value="Unassembled WGS sequence"/>
</dbReference>
<protein>
    <submittedName>
        <fullName evidence="1">Uncharacterized protein</fullName>
    </submittedName>
</protein>
<evidence type="ECO:0000313" key="1">
    <source>
        <dbReference type="EMBL" id="MCY1077095.1"/>
    </source>
</evidence>